<reference evidence="1" key="1">
    <citation type="journal article" date="2023" name="Access Microbiol">
        <title>De-novo genome assembly for Akanthomyces muscarius, a biocontrol agent of insect agricultural pests.</title>
        <authorList>
            <person name="Erdos Z."/>
            <person name="Studholme D.J."/>
            <person name="Raymond B."/>
            <person name="Sharma M."/>
        </authorList>
    </citation>
    <scope>NUCLEOTIDE SEQUENCE</scope>
    <source>
        <strain evidence="1">Ve6</strain>
    </source>
</reference>
<accession>A0A9W8UKL8</accession>
<sequence>MSFVRDSYPLFLELDESREDTHLRLHYLSLICRQPDSLVGAVLRRAMLSTAASRRCDPPLCLIASPVL</sequence>
<gene>
    <name evidence="1" type="ORF">LMH87_012133</name>
</gene>
<dbReference type="KEGG" id="amus:LMH87_012133"/>
<comment type="caution">
    <text evidence="1">The sequence shown here is derived from an EMBL/GenBank/DDBJ whole genome shotgun (WGS) entry which is preliminary data.</text>
</comment>
<dbReference type="GeneID" id="80899292"/>
<protein>
    <submittedName>
        <fullName evidence="1">Uncharacterized protein</fullName>
    </submittedName>
</protein>
<proteinExistence type="predicted"/>
<dbReference type="Proteomes" id="UP001144673">
    <property type="component" value="Chromosome 4"/>
</dbReference>
<keyword evidence="2" id="KW-1185">Reference proteome</keyword>
<dbReference type="EMBL" id="JAJHUN010000009">
    <property type="protein sequence ID" value="KAJ4151432.1"/>
    <property type="molecule type" value="Genomic_DNA"/>
</dbReference>
<name>A0A9W8UKL8_AKAMU</name>
<dbReference type="RefSeq" id="XP_056053146.1">
    <property type="nucleotide sequence ID" value="XM_056201389.1"/>
</dbReference>
<organism evidence="1 2">
    <name type="scientific">Akanthomyces muscarius</name>
    <name type="common">Entomopathogenic fungus</name>
    <name type="synonym">Lecanicillium muscarium</name>
    <dbReference type="NCBI Taxonomy" id="2231603"/>
    <lineage>
        <taxon>Eukaryota</taxon>
        <taxon>Fungi</taxon>
        <taxon>Dikarya</taxon>
        <taxon>Ascomycota</taxon>
        <taxon>Pezizomycotina</taxon>
        <taxon>Sordariomycetes</taxon>
        <taxon>Hypocreomycetidae</taxon>
        <taxon>Hypocreales</taxon>
        <taxon>Cordycipitaceae</taxon>
        <taxon>Akanthomyces</taxon>
    </lineage>
</organism>
<evidence type="ECO:0000313" key="2">
    <source>
        <dbReference type="Proteomes" id="UP001144673"/>
    </source>
</evidence>
<evidence type="ECO:0000313" key="1">
    <source>
        <dbReference type="EMBL" id="KAJ4151432.1"/>
    </source>
</evidence>
<dbReference type="AlphaFoldDB" id="A0A9W8UKL8"/>